<dbReference type="InterPro" id="IPR052179">
    <property type="entry name" value="DD-CPase-like"/>
</dbReference>
<feature type="region of interest" description="Disordered" evidence="1">
    <location>
        <begin position="34"/>
        <end position="79"/>
    </location>
</feature>
<dbReference type="OrthoDB" id="9792074at2"/>
<keyword evidence="3" id="KW-0378">Hydrolase</keyword>
<evidence type="ECO:0000259" key="2">
    <source>
        <dbReference type="Pfam" id="PF02557"/>
    </source>
</evidence>
<keyword evidence="3" id="KW-0121">Carboxypeptidase</keyword>
<dbReference type="Proteomes" id="UP000267128">
    <property type="component" value="Unassembled WGS sequence"/>
</dbReference>
<dbReference type="AlphaFoldDB" id="A0A3N0CAR3"/>
<reference evidence="3 4" key="1">
    <citation type="submission" date="2018-11" db="EMBL/GenBank/DDBJ databases">
        <authorList>
            <person name="Li F."/>
        </authorList>
    </citation>
    <scope>NUCLEOTIDE SEQUENCE [LARGE SCALE GENOMIC DNA]</scope>
    <source>
        <strain evidence="3 4">Gsoil 097</strain>
    </source>
</reference>
<dbReference type="PANTHER" id="PTHR34385:SF1">
    <property type="entry name" value="PEPTIDOGLYCAN L-ALANYL-D-GLUTAMATE ENDOPEPTIDASE CWLK"/>
    <property type="match status" value="1"/>
</dbReference>
<organism evidence="3 4">
    <name type="scientific">Nocardioides marmoriginsengisoli</name>
    <dbReference type="NCBI Taxonomy" id="661483"/>
    <lineage>
        <taxon>Bacteria</taxon>
        <taxon>Bacillati</taxon>
        <taxon>Actinomycetota</taxon>
        <taxon>Actinomycetes</taxon>
        <taxon>Propionibacteriales</taxon>
        <taxon>Nocardioidaceae</taxon>
        <taxon>Nocardioides</taxon>
    </lineage>
</organism>
<dbReference type="InterPro" id="IPR003709">
    <property type="entry name" value="VanY-like_core_dom"/>
</dbReference>
<dbReference type="SUPFAM" id="SSF55166">
    <property type="entry name" value="Hedgehog/DD-peptidase"/>
    <property type="match status" value="1"/>
</dbReference>
<protein>
    <submittedName>
        <fullName evidence="3">D-alanyl-D-alanine carboxypeptidase family protein</fullName>
    </submittedName>
</protein>
<dbReference type="Pfam" id="PF02557">
    <property type="entry name" value="VanY"/>
    <property type="match status" value="1"/>
</dbReference>
<evidence type="ECO:0000256" key="1">
    <source>
        <dbReference type="SAM" id="MobiDB-lite"/>
    </source>
</evidence>
<accession>A0A3N0CAR3</accession>
<keyword evidence="3" id="KW-0645">Protease</keyword>
<comment type="caution">
    <text evidence="3">The sequence shown here is derived from an EMBL/GenBank/DDBJ whole genome shotgun (WGS) entry which is preliminary data.</text>
</comment>
<evidence type="ECO:0000313" key="4">
    <source>
        <dbReference type="Proteomes" id="UP000267128"/>
    </source>
</evidence>
<feature type="domain" description="D-alanyl-D-alanine carboxypeptidase-like core" evidence="2">
    <location>
        <begin position="108"/>
        <end position="234"/>
    </location>
</feature>
<gene>
    <name evidence="3" type="ORF">EFK50_19755</name>
</gene>
<dbReference type="RefSeq" id="WP_123229307.1">
    <property type="nucleotide sequence ID" value="NZ_RJSE01000009.1"/>
</dbReference>
<dbReference type="CDD" id="cd14852">
    <property type="entry name" value="LD-carboxypeptidase"/>
    <property type="match status" value="1"/>
</dbReference>
<evidence type="ECO:0000313" key="3">
    <source>
        <dbReference type="EMBL" id="RNL60555.1"/>
    </source>
</evidence>
<dbReference type="Gene3D" id="3.30.1380.10">
    <property type="match status" value="1"/>
</dbReference>
<dbReference type="EMBL" id="RJSE01000009">
    <property type="protein sequence ID" value="RNL60555.1"/>
    <property type="molecule type" value="Genomic_DNA"/>
</dbReference>
<dbReference type="InterPro" id="IPR058193">
    <property type="entry name" value="VanY/YodJ_core_dom"/>
</dbReference>
<dbReference type="InterPro" id="IPR009045">
    <property type="entry name" value="Zn_M74/Hedgehog-like"/>
</dbReference>
<dbReference type="GO" id="GO:0006508">
    <property type="term" value="P:proteolysis"/>
    <property type="evidence" value="ECO:0007669"/>
    <property type="project" value="InterPro"/>
</dbReference>
<sequence length="264" mass="28602">MRRTRRDPIVTTVLTLLVGALLAGGWWALRSDPAAPAPAPAQAPPAAQREVTAQHSRQADRPVPRTFDRSAHSTTDPSSTWVIVNKSHPITPSQFRPELSIVRGYQVADPAAGPLTRLLDASDRQGLGFKIASAFRSYGYQDSVHKQLVAAQGEAAADRISARPGHSEHQTGLAVDIVTPADGRCDFEPCFAGTPGGRWLAGNAWRFGFVIRYTPENEERTGYSAEPWHLRYVGPALARELRETGAGSLEEYFGVPGGDYPPVP</sequence>
<dbReference type="PANTHER" id="PTHR34385">
    <property type="entry name" value="D-ALANYL-D-ALANINE CARBOXYPEPTIDASE"/>
    <property type="match status" value="1"/>
</dbReference>
<feature type="compositionally biased region" description="Basic and acidic residues" evidence="1">
    <location>
        <begin position="57"/>
        <end position="71"/>
    </location>
</feature>
<dbReference type="GO" id="GO:0004180">
    <property type="term" value="F:carboxypeptidase activity"/>
    <property type="evidence" value="ECO:0007669"/>
    <property type="project" value="UniProtKB-KW"/>
</dbReference>
<proteinExistence type="predicted"/>
<keyword evidence="4" id="KW-1185">Reference proteome</keyword>
<name>A0A3N0CAR3_9ACTN</name>